<evidence type="ECO:0000256" key="2">
    <source>
        <dbReference type="SAM" id="SignalP"/>
    </source>
</evidence>
<evidence type="ECO:0000313" key="4">
    <source>
        <dbReference type="Proteomes" id="UP000078387"/>
    </source>
</evidence>
<dbReference type="Proteomes" id="UP000078387">
    <property type="component" value="Unassembled WGS sequence"/>
</dbReference>
<evidence type="ECO:0000313" key="3">
    <source>
        <dbReference type="EMBL" id="GAT94141.1"/>
    </source>
</evidence>
<dbReference type="VEuPathDB" id="AmoebaDB:EHI5A_057860"/>
<organism evidence="3 4">
    <name type="scientific">Entamoeba histolytica</name>
    <dbReference type="NCBI Taxonomy" id="5759"/>
    <lineage>
        <taxon>Eukaryota</taxon>
        <taxon>Amoebozoa</taxon>
        <taxon>Evosea</taxon>
        <taxon>Archamoebae</taxon>
        <taxon>Mastigamoebida</taxon>
        <taxon>Entamoebidae</taxon>
        <taxon>Entamoeba</taxon>
    </lineage>
</organism>
<sequence length="357" mass="40856">MKISSFLFFIYLCTATICNNSRVFTITKEKSESIFQLMYGKDRRVGAIGCNNHQQLAAWINIVNKTPQILKVQMKYYSKKRFEKKVPIHIAVNEKCPTLPNDVHCLANKTRVEPVVQFMLTPQQSVYIASFAKDGKNTFITTEWIKIKTTPIKHTIGKAKLSLTDLDTIEVLSSGVQNYVNQLNSELGKYGKVPHINYLSNDAIKRMELIRKNKPIQINMIHKQNKLTYQPNGIPKSYNYNQPININKNTQTNKKVTLKELMVIAKKNNKNNKVGWKNKKGFGLNFTRPSTLKTQKKTSNVVSIMTSNDYANMTNRIARNVVLVVVCIAGVVLIPLGIYVTYQSIINRKRLEEFQSF</sequence>
<keyword evidence="1" id="KW-1133">Transmembrane helix</keyword>
<accession>A0A175JKB0</accession>
<keyword evidence="2" id="KW-0732">Signal</keyword>
<keyword evidence="1" id="KW-0472">Membrane</keyword>
<reference evidence="3 4" key="1">
    <citation type="submission" date="2016-05" db="EMBL/GenBank/DDBJ databases">
        <title>First whole genome sequencing of Entamoeba histolytica HM1:IMSS-clone-6.</title>
        <authorList>
            <person name="Mukherjee Avik.K."/>
            <person name="Izumyama S."/>
            <person name="Nakada-Tsukui K."/>
            <person name="Nozaki T."/>
        </authorList>
    </citation>
    <scope>NUCLEOTIDE SEQUENCE [LARGE SCALE GENOMIC DNA]</scope>
    <source>
        <strain evidence="3 4">HM1:IMSS clone 6</strain>
    </source>
</reference>
<feature type="transmembrane region" description="Helical" evidence="1">
    <location>
        <begin position="321"/>
        <end position="342"/>
    </location>
</feature>
<dbReference type="VEuPathDB" id="AmoebaDB:KM1_074590"/>
<feature type="signal peptide" evidence="2">
    <location>
        <begin position="1"/>
        <end position="15"/>
    </location>
</feature>
<dbReference type="VEuPathDB" id="AmoebaDB:EHI8A_033910"/>
<comment type="caution">
    <text evidence="3">The sequence shown here is derived from an EMBL/GenBank/DDBJ whole genome shotgun (WGS) entry which is preliminary data.</text>
</comment>
<proteinExistence type="predicted"/>
<feature type="chain" id="PRO_5012520379" evidence="2">
    <location>
        <begin position="16"/>
        <end position="357"/>
    </location>
</feature>
<dbReference type="EMBL" id="BDEQ01000001">
    <property type="protein sequence ID" value="GAT94141.1"/>
    <property type="molecule type" value="Genomic_DNA"/>
</dbReference>
<protein>
    <submittedName>
        <fullName evidence="3">Uncharacterized protein</fullName>
    </submittedName>
</protein>
<name>A0A175JKB0_ENTHI</name>
<evidence type="ECO:0000256" key="1">
    <source>
        <dbReference type="SAM" id="Phobius"/>
    </source>
</evidence>
<dbReference type="VEuPathDB" id="AmoebaDB:EHI_104540"/>
<dbReference type="VEuPathDB" id="AmoebaDB:EHI7A_035740"/>
<dbReference type="AlphaFoldDB" id="A0A175JKB0"/>
<gene>
    <name evidence="3" type="ORF">CL6EHI_104540</name>
</gene>
<keyword evidence="1" id="KW-0812">Transmembrane</keyword>